<keyword evidence="1" id="KW-0472">Membrane</keyword>
<feature type="transmembrane region" description="Helical" evidence="1">
    <location>
        <begin position="116"/>
        <end position="136"/>
    </location>
</feature>
<protein>
    <submittedName>
        <fullName evidence="2">Uncharacterized protein</fullName>
    </submittedName>
</protein>
<reference evidence="2" key="1">
    <citation type="journal article" date="2019" name="MBio">
        <title>Virus Genomes from Deep Sea Sediments Expand the Ocean Megavirome and Support Independent Origins of Viral Gigantism.</title>
        <authorList>
            <person name="Backstrom D."/>
            <person name="Yutin N."/>
            <person name="Jorgensen S.L."/>
            <person name="Dharamshi J."/>
            <person name="Homa F."/>
            <person name="Zaremba-Niedwiedzka K."/>
            <person name="Spang A."/>
            <person name="Wolf Y.I."/>
            <person name="Koonin E.V."/>
            <person name="Ettema T.J."/>
        </authorList>
    </citation>
    <scope>NUCLEOTIDE SEQUENCE</scope>
</reference>
<evidence type="ECO:0000313" key="2">
    <source>
        <dbReference type="EMBL" id="QBK86786.1"/>
    </source>
</evidence>
<sequence>MSTNSFVELEVFPASGNARQASSPEGSLLNSADFRLCRLARRFARLSVLFLCAVFVALVVERFKYSETYHAAPFKCDVNHFVRVYVGLSLAALAPVRHIGKWFRRTGRFAVPKSLLWGWLISAVAFSLSVAVMATGCAVGRAPLAFVALSYFGVETGALAWLFLRHPAVRSRVVCCELHLTPAGQP</sequence>
<keyword evidence="1" id="KW-1133">Transmembrane helix</keyword>
<organism evidence="2">
    <name type="scientific">Marseillevirus LCMAC103</name>
    <dbReference type="NCBI Taxonomy" id="2506604"/>
    <lineage>
        <taxon>Viruses</taxon>
        <taxon>Varidnaviria</taxon>
        <taxon>Bamfordvirae</taxon>
        <taxon>Nucleocytoviricota</taxon>
        <taxon>Megaviricetes</taxon>
        <taxon>Pimascovirales</taxon>
        <taxon>Pimascovirales incertae sedis</taxon>
        <taxon>Marseilleviridae</taxon>
    </lineage>
</organism>
<proteinExistence type="predicted"/>
<dbReference type="EMBL" id="MK500336">
    <property type="protein sequence ID" value="QBK86786.1"/>
    <property type="molecule type" value="Genomic_DNA"/>
</dbReference>
<feature type="transmembrane region" description="Helical" evidence="1">
    <location>
        <begin position="142"/>
        <end position="164"/>
    </location>
</feature>
<feature type="transmembrane region" description="Helical" evidence="1">
    <location>
        <begin position="43"/>
        <end position="60"/>
    </location>
</feature>
<gene>
    <name evidence="2" type="ORF">LCMAC103_01180</name>
</gene>
<accession>A0A481YW88</accession>
<evidence type="ECO:0000256" key="1">
    <source>
        <dbReference type="SAM" id="Phobius"/>
    </source>
</evidence>
<keyword evidence="1" id="KW-0812">Transmembrane</keyword>
<name>A0A481YW88_9VIRU</name>
<feature type="transmembrane region" description="Helical" evidence="1">
    <location>
        <begin position="80"/>
        <end position="96"/>
    </location>
</feature>